<dbReference type="InterPro" id="IPR001789">
    <property type="entry name" value="Sig_transdc_resp-reg_receiver"/>
</dbReference>
<dbReference type="RefSeq" id="WP_190997566.1">
    <property type="nucleotide sequence ID" value="NZ_JACXSI010000012.1"/>
</dbReference>
<evidence type="ECO:0000256" key="5">
    <source>
        <dbReference type="ARBA" id="ARBA00023125"/>
    </source>
</evidence>
<comment type="similarity">
    <text evidence="2">Belongs to the AfsR/DnrI/RedD regulatory family.</text>
</comment>
<dbReference type="EMBL" id="JACXSI010000012">
    <property type="protein sequence ID" value="MBD3108028.1"/>
    <property type="molecule type" value="Genomic_DNA"/>
</dbReference>
<proteinExistence type="inferred from homology"/>
<keyword evidence="4" id="KW-0805">Transcription regulation</keyword>
<sequence length="368" mass="43249">MIRAILVDDEPLSLQLLEKKLTSTGEIEIAASYASAEYALQQMKQLDFQVAFLDIEMAGLSGLDLAEVISDWNPSIHIVFVTAYRDYAVQAFELNSIDYLLKPIMMERLEKTISRIKQMHLQKRFPENEHSPSLKINFFMEFSASTHKQIISWKTNKAKELFAYLFMHQDTYVHRDTLINDLWPEQDYKKAKIQLHTNLSYLRKTLESNGIRDALQFTNQSYRLHIEEYYCDAETFEKFIDENRITEENIKEAEQVLALYKGDYAEKNAYAWSIQKSKALKEKLLSLLQQLINFYTETNNNMKTQQYLQLLLMHDPYCEPAIRHLIQHHLNSGNRMEAIKVYQNFTFLLEEELGIQPEYATSNLLKNI</sequence>
<organism evidence="10 11">
    <name type="scientific">Peribacillus faecalis</name>
    <dbReference type="NCBI Taxonomy" id="2772559"/>
    <lineage>
        <taxon>Bacteria</taxon>
        <taxon>Bacillati</taxon>
        <taxon>Bacillota</taxon>
        <taxon>Bacilli</taxon>
        <taxon>Bacillales</taxon>
        <taxon>Bacillaceae</taxon>
        <taxon>Peribacillus</taxon>
    </lineage>
</organism>
<dbReference type="InterPro" id="IPR001867">
    <property type="entry name" value="OmpR/PhoB-type_DNA-bd"/>
</dbReference>
<dbReference type="Pfam" id="PF00072">
    <property type="entry name" value="Response_reg"/>
    <property type="match status" value="1"/>
</dbReference>
<protein>
    <submittedName>
        <fullName evidence="10">Response regulator</fullName>
    </submittedName>
</protein>
<keyword evidence="11" id="KW-1185">Reference proteome</keyword>
<evidence type="ECO:0000256" key="6">
    <source>
        <dbReference type="ARBA" id="ARBA00023163"/>
    </source>
</evidence>
<dbReference type="GO" id="GO:0006355">
    <property type="term" value="P:regulation of DNA-templated transcription"/>
    <property type="evidence" value="ECO:0007669"/>
    <property type="project" value="InterPro"/>
</dbReference>
<gene>
    <name evidence="10" type="ORF">IEO70_06580</name>
</gene>
<dbReference type="Pfam" id="PF00486">
    <property type="entry name" value="Trans_reg_C"/>
    <property type="match status" value="1"/>
</dbReference>
<dbReference type="Gene3D" id="3.40.50.2300">
    <property type="match status" value="1"/>
</dbReference>
<dbReference type="SUPFAM" id="SSF46894">
    <property type="entry name" value="C-terminal effector domain of the bipartite response regulators"/>
    <property type="match status" value="1"/>
</dbReference>
<keyword evidence="5" id="KW-0238">DNA-binding</keyword>
<dbReference type="InterPro" id="IPR005158">
    <property type="entry name" value="BTAD"/>
</dbReference>
<dbReference type="InterPro" id="IPR016032">
    <property type="entry name" value="Sig_transdc_resp-reg_C-effctor"/>
</dbReference>
<dbReference type="SUPFAM" id="SSF48452">
    <property type="entry name" value="TPR-like"/>
    <property type="match status" value="1"/>
</dbReference>
<feature type="domain" description="Response regulatory" evidence="9">
    <location>
        <begin position="3"/>
        <end position="117"/>
    </location>
</feature>
<dbReference type="Pfam" id="PF03704">
    <property type="entry name" value="BTAD"/>
    <property type="match status" value="1"/>
</dbReference>
<dbReference type="InterPro" id="IPR011990">
    <property type="entry name" value="TPR-like_helical_dom_sf"/>
</dbReference>
<evidence type="ECO:0000256" key="1">
    <source>
        <dbReference type="ARBA" id="ARBA00004496"/>
    </source>
</evidence>
<feature type="modified residue" description="4-aspartylphosphate" evidence="7">
    <location>
        <position position="54"/>
    </location>
</feature>
<dbReference type="Gene3D" id="1.10.10.10">
    <property type="entry name" value="Winged helix-like DNA-binding domain superfamily/Winged helix DNA-binding domain"/>
    <property type="match status" value="1"/>
</dbReference>
<evidence type="ECO:0000256" key="4">
    <source>
        <dbReference type="ARBA" id="ARBA00023015"/>
    </source>
</evidence>
<reference evidence="10" key="1">
    <citation type="submission" date="2020-09" db="EMBL/GenBank/DDBJ databases">
        <title>Bacillus faecalis sp. nov., a moderately halophilic bacterium isolated from cow faeces.</title>
        <authorList>
            <person name="Jiang L."/>
            <person name="Lee J."/>
        </authorList>
    </citation>
    <scope>NUCLEOTIDE SEQUENCE</scope>
    <source>
        <strain evidence="10">AGMB 02131</strain>
    </source>
</reference>
<name>A0A927CUW7_9BACI</name>
<accession>A0A927CUW7</accession>
<keyword evidence="8" id="KW-0175">Coiled coil</keyword>
<evidence type="ECO:0000256" key="8">
    <source>
        <dbReference type="SAM" id="Coils"/>
    </source>
</evidence>
<keyword evidence="6" id="KW-0804">Transcription</keyword>
<evidence type="ECO:0000313" key="10">
    <source>
        <dbReference type="EMBL" id="MBD3108028.1"/>
    </source>
</evidence>
<dbReference type="SMART" id="SM00448">
    <property type="entry name" value="REC"/>
    <property type="match status" value="1"/>
</dbReference>
<dbReference type="GO" id="GO:0005737">
    <property type="term" value="C:cytoplasm"/>
    <property type="evidence" value="ECO:0007669"/>
    <property type="project" value="UniProtKB-SubCell"/>
</dbReference>
<dbReference type="Proteomes" id="UP000602076">
    <property type="component" value="Unassembled WGS sequence"/>
</dbReference>
<dbReference type="GO" id="GO:0003677">
    <property type="term" value="F:DNA binding"/>
    <property type="evidence" value="ECO:0007669"/>
    <property type="project" value="UniProtKB-KW"/>
</dbReference>
<dbReference type="GO" id="GO:0000160">
    <property type="term" value="P:phosphorelay signal transduction system"/>
    <property type="evidence" value="ECO:0007669"/>
    <property type="project" value="UniProtKB-KW"/>
</dbReference>
<evidence type="ECO:0000256" key="7">
    <source>
        <dbReference type="PROSITE-ProRule" id="PRU00169"/>
    </source>
</evidence>
<evidence type="ECO:0000259" key="9">
    <source>
        <dbReference type="PROSITE" id="PS50110"/>
    </source>
</evidence>
<evidence type="ECO:0000256" key="2">
    <source>
        <dbReference type="ARBA" id="ARBA00005820"/>
    </source>
</evidence>
<dbReference type="PANTHER" id="PTHR35807">
    <property type="entry name" value="TRANSCRIPTIONAL REGULATOR REDD-RELATED"/>
    <property type="match status" value="1"/>
</dbReference>
<dbReference type="Gene3D" id="1.25.40.10">
    <property type="entry name" value="Tetratricopeptide repeat domain"/>
    <property type="match status" value="1"/>
</dbReference>
<keyword evidence="3" id="KW-0902">Two-component regulatory system</keyword>
<comment type="caution">
    <text evidence="10">The sequence shown here is derived from an EMBL/GenBank/DDBJ whole genome shotgun (WGS) entry which is preliminary data.</text>
</comment>
<comment type="subcellular location">
    <subcellularLocation>
        <location evidence="1">Cytoplasm</location>
    </subcellularLocation>
</comment>
<keyword evidence="7" id="KW-0597">Phosphoprotein</keyword>
<dbReference type="InterPro" id="IPR036388">
    <property type="entry name" value="WH-like_DNA-bd_sf"/>
</dbReference>
<dbReference type="PROSITE" id="PS50110">
    <property type="entry name" value="RESPONSE_REGULATORY"/>
    <property type="match status" value="1"/>
</dbReference>
<dbReference type="SUPFAM" id="SSF52172">
    <property type="entry name" value="CheY-like"/>
    <property type="match status" value="1"/>
</dbReference>
<dbReference type="InterPro" id="IPR051677">
    <property type="entry name" value="AfsR-DnrI-RedD_regulator"/>
</dbReference>
<evidence type="ECO:0000313" key="11">
    <source>
        <dbReference type="Proteomes" id="UP000602076"/>
    </source>
</evidence>
<dbReference type="InterPro" id="IPR011006">
    <property type="entry name" value="CheY-like_superfamily"/>
</dbReference>
<dbReference type="AlphaFoldDB" id="A0A927CUW7"/>
<evidence type="ECO:0000256" key="3">
    <source>
        <dbReference type="ARBA" id="ARBA00023012"/>
    </source>
</evidence>
<feature type="coiled-coil region" evidence="8">
    <location>
        <begin position="236"/>
        <end position="263"/>
    </location>
</feature>
<dbReference type="SMART" id="SM01043">
    <property type="entry name" value="BTAD"/>
    <property type="match status" value="1"/>
</dbReference>